<dbReference type="InterPro" id="IPR016047">
    <property type="entry name" value="M23ase_b-sheet_dom"/>
</dbReference>
<dbReference type="InterPro" id="IPR011024">
    <property type="entry name" value="G_crystallin-like"/>
</dbReference>
<proteinExistence type="predicted"/>
<keyword evidence="4" id="KW-0732">Signal</keyword>
<dbReference type="SUPFAM" id="SSF49265">
    <property type="entry name" value="Fibronectin type III"/>
    <property type="match status" value="1"/>
</dbReference>
<dbReference type="RefSeq" id="WP_204041453.1">
    <property type="nucleotide sequence ID" value="NZ_BOOA01000021.1"/>
</dbReference>
<dbReference type="InterPro" id="IPR050570">
    <property type="entry name" value="Cell_wall_metabolism_enzyme"/>
</dbReference>
<feature type="compositionally biased region" description="Gly residues" evidence="3">
    <location>
        <begin position="312"/>
        <end position="324"/>
    </location>
</feature>
<dbReference type="GO" id="GO:0016798">
    <property type="term" value="F:hydrolase activity, acting on glycosyl bonds"/>
    <property type="evidence" value="ECO:0007669"/>
    <property type="project" value="UniProtKB-KW"/>
</dbReference>
<dbReference type="InterPro" id="IPR036116">
    <property type="entry name" value="FN3_sf"/>
</dbReference>
<dbReference type="EMBL" id="BOOA01000021">
    <property type="protein sequence ID" value="GIH24706.1"/>
    <property type="molecule type" value="Genomic_DNA"/>
</dbReference>
<dbReference type="Gene3D" id="2.60.40.10">
    <property type="entry name" value="Immunoglobulins"/>
    <property type="match status" value="2"/>
</dbReference>
<keyword evidence="1" id="KW-0326">Glycosidase</keyword>
<dbReference type="PANTHER" id="PTHR21666">
    <property type="entry name" value="PEPTIDASE-RELATED"/>
    <property type="match status" value="1"/>
</dbReference>
<dbReference type="GO" id="GO:0004222">
    <property type="term" value="F:metalloendopeptidase activity"/>
    <property type="evidence" value="ECO:0007669"/>
    <property type="project" value="TreeGrafter"/>
</dbReference>
<keyword evidence="7" id="KW-1185">Reference proteome</keyword>
<dbReference type="SUPFAM" id="SSF49695">
    <property type="entry name" value="gamma-Crystallin-like"/>
    <property type="match status" value="3"/>
</dbReference>
<reference evidence="6" key="1">
    <citation type="submission" date="2021-01" db="EMBL/GenBank/DDBJ databases">
        <title>Whole genome shotgun sequence of Acrocarpospora phusangensis NBRC 108782.</title>
        <authorList>
            <person name="Komaki H."/>
            <person name="Tamura T."/>
        </authorList>
    </citation>
    <scope>NUCLEOTIDE SEQUENCE</scope>
    <source>
        <strain evidence="6">NBRC 108782</strain>
    </source>
</reference>
<dbReference type="Proteomes" id="UP000640052">
    <property type="component" value="Unassembled WGS sequence"/>
</dbReference>
<accession>A0A919UK79</accession>
<sequence>MLLTRFRRVVILSVAVCLGSLLTALPAAPAHAADAAELDLRLPWQSGQHPVTQGFDCSFSHGGAYPWDRYALDFDMNVGTPVTAAFGGTISHIEDNDGYGHAILLRSGPWVATYGHLSNRIAPTTVQRGQVIGWSGNSGWSTDPHLHFNLRYGGSGLTDGTPVKPQPMSGYADFDRIGCGTSHEYHPEGDLPGGWWLGPTPGDPVTGTAVRSPGTTLEINFRGADNGNQGLDRILLTMYQPGVGWSTIFTKSAGGAAQQDAYTTRQMPNTPYILVSADVYAKNGRIQKAPNGWRKICRSAPCERRPDDGGVTNPGGGGGGGGGQPDCTPGQYQAAVFTDANYGGSCVLKGMGEYPNPESIGLPNDSITSIKVGSGANVRLCDNAGLNSPCEYFSASDPDLANNSINTNTVSSMKVEGGAPTTGCAPNDSQVAFFVNENYQETCIIKEVGRYEDPAAINLPNDSISSLKVGNRVKVRVCDNAGMNSPCEYFDYDDANLANNMINTNTISSAEVELRGGIALCDGTNYGGPCKWFGVGKYNMQEHGFNDITESVRYDDNWANLYHIVLWTERDQTGNPAHYDNSVAEFDVGTAMRNRVRSIEIYKHTPPNSEIIAPANGTVFPASTTSVQLSYQHGPEKRVHVWSDGYDYQSTWASGDSRTVTDLFPGTYSWQVQGRNQVGEGAWSPIRTFTVNAPPVVAGGSLTMEAGTTTEVEIRADDHERSSLVLTAEDLPGFATFADEGDGVGTLTLEPGPGDAGEHVITVHADDGALTGSGTITVTVSAGAGAYVFEDFQQGAGAWWKSGDVTAANGVMRIVTPAGGAAETSKNAGTAALAGHDAIKLRLDLNGATLLGADASALYLDQGGGWKFVPLAGHVDQGHDGWQDVTVPLTAFQGFDKSQPFARLGFRFWTPAAETLELDEIAFTGGGTPAGVELLPEPWHLTGSNGADEEYQEFDPGLLEGKTVLRVTYDLHGLQAIGGDASAIIFDQGGWRFASLADYGQNGHDGEQTVDIPLADFDGLDLGEPTEGMLHTRFWYGSPFTVDILSVRAL</sequence>
<gene>
    <name evidence="6" type="ORF">Aph01nite_30160</name>
</gene>
<dbReference type="InterPro" id="IPR011055">
    <property type="entry name" value="Dup_hybrid_motif"/>
</dbReference>
<keyword evidence="2" id="KW-0119">Carbohydrate metabolism</keyword>
<dbReference type="CDD" id="cd00063">
    <property type="entry name" value="FN3"/>
    <property type="match status" value="1"/>
</dbReference>
<name>A0A919UK79_9ACTN</name>
<comment type="caution">
    <text evidence="6">The sequence shown here is derived from an EMBL/GenBank/DDBJ whole genome shotgun (WGS) entry which is preliminary data.</text>
</comment>
<organism evidence="6 7">
    <name type="scientific">Acrocarpospora phusangensis</name>
    <dbReference type="NCBI Taxonomy" id="1070424"/>
    <lineage>
        <taxon>Bacteria</taxon>
        <taxon>Bacillati</taxon>
        <taxon>Actinomycetota</taxon>
        <taxon>Actinomycetes</taxon>
        <taxon>Streptosporangiales</taxon>
        <taxon>Streptosporangiaceae</taxon>
        <taxon>Acrocarpospora</taxon>
    </lineage>
</organism>
<dbReference type="CDD" id="cd12797">
    <property type="entry name" value="M23_peptidase"/>
    <property type="match status" value="1"/>
</dbReference>
<evidence type="ECO:0000256" key="2">
    <source>
        <dbReference type="ARBA" id="ARBA00023326"/>
    </source>
</evidence>
<dbReference type="Gene3D" id="2.70.70.10">
    <property type="entry name" value="Glucose Permease (Domain IIA)"/>
    <property type="match status" value="1"/>
</dbReference>
<dbReference type="GO" id="GO:0000272">
    <property type="term" value="P:polysaccharide catabolic process"/>
    <property type="evidence" value="ECO:0007669"/>
    <property type="project" value="UniProtKB-KW"/>
</dbReference>
<evidence type="ECO:0000256" key="1">
    <source>
        <dbReference type="ARBA" id="ARBA00023295"/>
    </source>
</evidence>
<dbReference type="Gene3D" id="2.60.20.10">
    <property type="entry name" value="Crystallins"/>
    <property type="match status" value="3"/>
</dbReference>
<feature type="region of interest" description="Disordered" evidence="3">
    <location>
        <begin position="300"/>
        <end position="327"/>
    </location>
</feature>
<dbReference type="InterPro" id="IPR003961">
    <property type="entry name" value="FN3_dom"/>
</dbReference>
<evidence type="ECO:0000259" key="5">
    <source>
        <dbReference type="Pfam" id="PF01551"/>
    </source>
</evidence>
<keyword evidence="1" id="KW-0378">Hydrolase</keyword>
<feature type="chain" id="PRO_5037241897" description="M23ase beta-sheet core domain-containing protein" evidence="4">
    <location>
        <begin position="33"/>
        <end position="1050"/>
    </location>
</feature>
<dbReference type="AlphaFoldDB" id="A0A919UK79"/>
<feature type="domain" description="M23ase beta-sheet core" evidence="5">
    <location>
        <begin position="70"/>
        <end position="155"/>
    </location>
</feature>
<dbReference type="Pfam" id="PF01551">
    <property type="entry name" value="Peptidase_M23"/>
    <property type="match status" value="1"/>
</dbReference>
<evidence type="ECO:0000256" key="4">
    <source>
        <dbReference type="SAM" id="SignalP"/>
    </source>
</evidence>
<keyword evidence="2" id="KW-0624">Polysaccharide degradation</keyword>
<dbReference type="SUPFAM" id="SSF51261">
    <property type="entry name" value="Duplicated hybrid motif"/>
    <property type="match status" value="1"/>
</dbReference>
<evidence type="ECO:0000256" key="3">
    <source>
        <dbReference type="SAM" id="MobiDB-lite"/>
    </source>
</evidence>
<protein>
    <recommendedName>
        <fullName evidence="5">M23ase beta-sheet core domain-containing protein</fullName>
    </recommendedName>
</protein>
<evidence type="ECO:0000313" key="7">
    <source>
        <dbReference type="Proteomes" id="UP000640052"/>
    </source>
</evidence>
<dbReference type="InterPro" id="IPR013783">
    <property type="entry name" value="Ig-like_fold"/>
</dbReference>
<feature type="signal peptide" evidence="4">
    <location>
        <begin position="1"/>
        <end position="32"/>
    </location>
</feature>
<evidence type="ECO:0000313" key="6">
    <source>
        <dbReference type="EMBL" id="GIH24706.1"/>
    </source>
</evidence>
<dbReference type="PANTHER" id="PTHR21666:SF270">
    <property type="entry name" value="MUREIN HYDROLASE ACTIVATOR ENVC"/>
    <property type="match status" value="1"/>
</dbReference>